<dbReference type="SUPFAM" id="SSF55008">
    <property type="entry name" value="HMA, heavy metal-associated domain"/>
    <property type="match status" value="1"/>
</dbReference>
<organism evidence="3 4">
    <name type="scientific">Candidatus Tenderia electrophaga</name>
    <dbReference type="NCBI Taxonomy" id="1748243"/>
    <lineage>
        <taxon>Bacteria</taxon>
        <taxon>Pseudomonadati</taxon>
        <taxon>Pseudomonadota</taxon>
        <taxon>Gammaproteobacteria</taxon>
        <taxon>Candidatus Tenderiales</taxon>
        <taxon>Candidatus Tenderiaceae</taxon>
        <taxon>Candidatus Tenderia</taxon>
    </lineage>
</organism>
<keyword evidence="1" id="KW-0479">Metal-binding</keyword>
<dbReference type="STRING" id="1748243.Tel_00295"/>
<evidence type="ECO:0000256" key="1">
    <source>
        <dbReference type="ARBA" id="ARBA00022723"/>
    </source>
</evidence>
<accession>A0A0S2T9A3</accession>
<evidence type="ECO:0000313" key="4">
    <source>
        <dbReference type="Proteomes" id="UP000055136"/>
    </source>
</evidence>
<evidence type="ECO:0000313" key="3">
    <source>
        <dbReference type="EMBL" id="ALP51702.1"/>
    </source>
</evidence>
<dbReference type="EMBL" id="CP013099">
    <property type="protein sequence ID" value="ALP51702.1"/>
    <property type="molecule type" value="Genomic_DNA"/>
</dbReference>
<gene>
    <name evidence="3" type="ORF">Tel_00295</name>
</gene>
<dbReference type="KEGG" id="tee:Tel_00295"/>
<evidence type="ECO:0000259" key="2">
    <source>
        <dbReference type="PROSITE" id="PS50846"/>
    </source>
</evidence>
<sequence>MEMLELNVANVKCDGCAANIKQGLSAMEGVEAIEVDVLDGRVRVSGEALDRAAIAAKLAELGYPAAA</sequence>
<dbReference type="AlphaFoldDB" id="A0A0S2T9A3"/>
<reference evidence="3" key="1">
    <citation type="submission" date="2015-10" db="EMBL/GenBank/DDBJ databases">
        <title>Description of Candidatus Tenderia electrophaga gen. nov, sp. nov., an Uncultivated Electroautotroph from a Biocathode Enrichment.</title>
        <authorList>
            <person name="Eddie B.J."/>
            <person name="Malanoski A.P."/>
            <person name="Wang Z."/>
            <person name="Hall R.J."/>
            <person name="Oh S.D."/>
            <person name="Heiner C."/>
            <person name="Lin B."/>
            <person name="Strycharz-Glaven S.M."/>
        </authorList>
    </citation>
    <scope>NUCLEOTIDE SEQUENCE [LARGE SCALE GENOMIC DNA]</scope>
    <source>
        <strain evidence="3">NRL1</strain>
    </source>
</reference>
<feature type="domain" description="HMA" evidence="2">
    <location>
        <begin position="2"/>
        <end position="66"/>
    </location>
</feature>
<proteinExistence type="predicted"/>
<protein>
    <recommendedName>
        <fullName evidence="2">HMA domain-containing protein</fullName>
    </recommendedName>
</protein>
<keyword evidence="4" id="KW-1185">Reference proteome</keyword>
<dbReference type="CDD" id="cd00371">
    <property type="entry name" value="HMA"/>
    <property type="match status" value="1"/>
</dbReference>
<dbReference type="GO" id="GO:0046872">
    <property type="term" value="F:metal ion binding"/>
    <property type="evidence" value="ECO:0007669"/>
    <property type="project" value="UniProtKB-KW"/>
</dbReference>
<dbReference type="InterPro" id="IPR017969">
    <property type="entry name" value="Heavy-metal-associated_CS"/>
</dbReference>
<name>A0A0S2T9A3_9GAMM</name>
<dbReference type="Pfam" id="PF00403">
    <property type="entry name" value="HMA"/>
    <property type="match status" value="1"/>
</dbReference>
<dbReference type="PROSITE" id="PS50846">
    <property type="entry name" value="HMA_2"/>
    <property type="match status" value="1"/>
</dbReference>
<dbReference type="Gene3D" id="3.30.70.100">
    <property type="match status" value="1"/>
</dbReference>
<dbReference type="InterPro" id="IPR006121">
    <property type="entry name" value="HMA_dom"/>
</dbReference>
<dbReference type="PROSITE" id="PS01047">
    <property type="entry name" value="HMA_1"/>
    <property type="match status" value="1"/>
</dbReference>
<dbReference type="InterPro" id="IPR036163">
    <property type="entry name" value="HMA_dom_sf"/>
</dbReference>
<dbReference type="Proteomes" id="UP000055136">
    <property type="component" value="Chromosome"/>
</dbReference>